<feature type="domain" description="Radical SAM core" evidence="6">
    <location>
        <begin position="112"/>
        <end position="351"/>
    </location>
</feature>
<dbReference type="RefSeq" id="WP_398718111.1">
    <property type="nucleotide sequence ID" value="NZ_JBIRWE010000002.1"/>
</dbReference>
<evidence type="ECO:0000256" key="4">
    <source>
        <dbReference type="ARBA" id="ARBA00023014"/>
    </source>
</evidence>
<dbReference type="SFLD" id="SFLDG01386">
    <property type="entry name" value="main_SPASM_domain-containing"/>
    <property type="match status" value="1"/>
</dbReference>
<keyword evidence="3" id="KW-0408">Iron</keyword>
<keyword evidence="8" id="KW-1185">Reference proteome</keyword>
<comment type="caution">
    <text evidence="7">The sequence shown here is derived from an EMBL/GenBank/DDBJ whole genome shotgun (WGS) entry which is preliminary data.</text>
</comment>
<evidence type="ECO:0000256" key="3">
    <source>
        <dbReference type="ARBA" id="ARBA00023004"/>
    </source>
</evidence>
<keyword evidence="4" id="KW-0411">Iron-sulfur</keyword>
<evidence type="ECO:0000313" key="7">
    <source>
        <dbReference type="EMBL" id="MFI1963881.1"/>
    </source>
</evidence>
<sequence>MTAAEGDGGTTEPQAAVGAASRPVEAPGRELPWPTRRSAGGAAPPRPGPAATGRPGPAAADRSGPAAAGRSGPDAVGGEPPRPTRPEAADGEPLWPHQRLDVAALRRRGIAPVPFRQFVLKTHSRCNLACTYCYIYQGADDSWRRRPARVPDATVRRTAARIGEHASAHRLRRIRVELHGGEPLMAGPEAVIAYADAVRAAVPEGCEVTASVQTNGTLLTAGVLDRLAAARIRVGLSLDGGTDRLNRRRTDHAGRPSWPATARAARLLAARGEQYYAGILCTIDLAADPGEVYASLLALDPPGIDFLLPHANWGSPPPGLRHHLQRTAPARGSRPTPYGDWLARAFDLWWDAGRMRTRVRLFREIVALLLGAPSSAEAVGLSPMAAVVVDTDGAVEQVDSLKSAYPEAPSTGLDVFRHTFDDALCHPGIAARQIGAEGLAADCRACPVLRVCGGGNYAHRYAPRTGFLHPSVYCADLERLIRHAAARLGDVLHRTGPVASTCHT</sequence>
<dbReference type="CDD" id="cd01335">
    <property type="entry name" value="Radical_SAM"/>
    <property type="match status" value="1"/>
</dbReference>
<dbReference type="InterPro" id="IPR007197">
    <property type="entry name" value="rSAM"/>
</dbReference>
<dbReference type="PANTHER" id="PTHR43273:SF8">
    <property type="entry name" value="RADICAL SAM DOMAIN PROTEIN"/>
    <property type="match status" value="1"/>
</dbReference>
<dbReference type="Gene3D" id="3.20.20.70">
    <property type="entry name" value="Aldolase class I"/>
    <property type="match status" value="1"/>
</dbReference>
<evidence type="ECO:0000259" key="6">
    <source>
        <dbReference type="PROSITE" id="PS51918"/>
    </source>
</evidence>
<keyword evidence="2" id="KW-0479">Metal-binding</keyword>
<dbReference type="SUPFAM" id="SSF102114">
    <property type="entry name" value="Radical SAM enzymes"/>
    <property type="match status" value="1"/>
</dbReference>
<evidence type="ECO:0000313" key="8">
    <source>
        <dbReference type="Proteomes" id="UP001611548"/>
    </source>
</evidence>
<reference evidence="7 8" key="1">
    <citation type="submission" date="2024-10" db="EMBL/GenBank/DDBJ databases">
        <title>The Natural Products Discovery Center: Release of the First 8490 Sequenced Strains for Exploring Actinobacteria Biosynthetic Diversity.</title>
        <authorList>
            <person name="Kalkreuter E."/>
            <person name="Kautsar S.A."/>
            <person name="Yang D."/>
            <person name="Bader C.D."/>
            <person name="Teijaro C.N."/>
            <person name="Fluegel L."/>
            <person name="Davis C.M."/>
            <person name="Simpson J.R."/>
            <person name="Lauterbach L."/>
            <person name="Steele A.D."/>
            <person name="Gui C."/>
            <person name="Meng S."/>
            <person name="Li G."/>
            <person name="Viehrig K."/>
            <person name="Ye F."/>
            <person name="Su P."/>
            <person name="Kiefer A.F."/>
            <person name="Nichols A."/>
            <person name="Cepeda A.J."/>
            <person name="Yan W."/>
            <person name="Fan B."/>
            <person name="Jiang Y."/>
            <person name="Adhikari A."/>
            <person name="Zheng C.-J."/>
            <person name="Schuster L."/>
            <person name="Cowan T.M."/>
            <person name="Smanski M.J."/>
            <person name="Chevrette M.G."/>
            <person name="De Carvalho L.P.S."/>
            <person name="Shen B."/>
        </authorList>
    </citation>
    <scope>NUCLEOTIDE SEQUENCE [LARGE SCALE GENOMIC DNA]</scope>
    <source>
        <strain evidence="7 8">NPDC020327</strain>
    </source>
</reference>
<dbReference type="PANTHER" id="PTHR43273">
    <property type="entry name" value="ANAEROBIC SULFATASE-MATURATING ENZYME HOMOLOG ASLB-RELATED"/>
    <property type="match status" value="1"/>
</dbReference>
<dbReference type="EMBL" id="JBIRWE010000002">
    <property type="protein sequence ID" value="MFI1963881.1"/>
    <property type="molecule type" value="Genomic_DNA"/>
</dbReference>
<feature type="compositionally biased region" description="Low complexity" evidence="5">
    <location>
        <begin position="34"/>
        <end position="74"/>
    </location>
</feature>
<dbReference type="PROSITE" id="PS51918">
    <property type="entry name" value="RADICAL_SAM"/>
    <property type="match status" value="1"/>
</dbReference>
<dbReference type="Pfam" id="PF04055">
    <property type="entry name" value="Radical_SAM"/>
    <property type="match status" value="1"/>
</dbReference>
<feature type="region of interest" description="Disordered" evidence="5">
    <location>
        <begin position="1"/>
        <end position="95"/>
    </location>
</feature>
<dbReference type="NCBIfam" id="TIGR04269">
    <property type="entry name" value="SAM_SPASM_FxsB"/>
    <property type="match status" value="1"/>
</dbReference>
<accession>A0ABW7UMK2</accession>
<dbReference type="SFLD" id="SFLDG01067">
    <property type="entry name" value="SPASM/twitch_domain_containing"/>
    <property type="match status" value="1"/>
</dbReference>
<protein>
    <submittedName>
        <fullName evidence="7">FxsB family cyclophane-forming radical SAM/SPASM peptide maturase</fullName>
    </submittedName>
</protein>
<evidence type="ECO:0000256" key="2">
    <source>
        <dbReference type="ARBA" id="ARBA00022723"/>
    </source>
</evidence>
<organism evidence="7 8">
    <name type="scientific">Streptomyces pathocidini</name>
    <dbReference type="NCBI Taxonomy" id="1650571"/>
    <lineage>
        <taxon>Bacteria</taxon>
        <taxon>Bacillati</taxon>
        <taxon>Actinomycetota</taxon>
        <taxon>Actinomycetes</taxon>
        <taxon>Kitasatosporales</taxon>
        <taxon>Streptomycetaceae</taxon>
        <taxon>Streptomyces</taxon>
    </lineage>
</organism>
<name>A0ABW7UMK2_9ACTN</name>
<dbReference type="SFLD" id="SFLDS00029">
    <property type="entry name" value="Radical_SAM"/>
    <property type="match status" value="1"/>
</dbReference>
<dbReference type="InterPro" id="IPR026335">
    <property type="entry name" value="rSAM_SPASM_FxsB"/>
</dbReference>
<dbReference type="SFLD" id="SFLDG01072">
    <property type="entry name" value="dehydrogenase_like"/>
    <property type="match status" value="1"/>
</dbReference>
<dbReference type="InterPro" id="IPR058240">
    <property type="entry name" value="rSAM_sf"/>
</dbReference>
<evidence type="ECO:0000256" key="5">
    <source>
        <dbReference type="SAM" id="MobiDB-lite"/>
    </source>
</evidence>
<keyword evidence="1" id="KW-0949">S-adenosyl-L-methionine</keyword>
<dbReference type="InterPro" id="IPR023867">
    <property type="entry name" value="Sulphatase_maturase_rSAM"/>
</dbReference>
<proteinExistence type="predicted"/>
<gene>
    <name evidence="7" type="ORF">ACH429_07045</name>
</gene>
<evidence type="ECO:0000256" key="1">
    <source>
        <dbReference type="ARBA" id="ARBA00022691"/>
    </source>
</evidence>
<dbReference type="InterPro" id="IPR013785">
    <property type="entry name" value="Aldolase_TIM"/>
</dbReference>
<dbReference type="Proteomes" id="UP001611548">
    <property type="component" value="Unassembled WGS sequence"/>
</dbReference>